<dbReference type="AlphaFoldDB" id="A0A671UB92"/>
<dbReference type="Proteomes" id="UP000472265">
    <property type="component" value="Chromosome 3"/>
</dbReference>
<dbReference type="OMA" id="HNMIYER"/>
<organism evidence="1 2">
    <name type="scientific">Sparus aurata</name>
    <name type="common">Gilthead sea bream</name>
    <dbReference type="NCBI Taxonomy" id="8175"/>
    <lineage>
        <taxon>Eukaryota</taxon>
        <taxon>Metazoa</taxon>
        <taxon>Chordata</taxon>
        <taxon>Craniata</taxon>
        <taxon>Vertebrata</taxon>
        <taxon>Euteleostomi</taxon>
        <taxon>Actinopterygii</taxon>
        <taxon>Neopterygii</taxon>
        <taxon>Teleostei</taxon>
        <taxon>Neoteleostei</taxon>
        <taxon>Acanthomorphata</taxon>
        <taxon>Eupercaria</taxon>
        <taxon>Spariformes</taxon>
        <taxon>Sparidae</taxon>
        <taxon>Sparus</taxon>
    </lineage>
</organism>
<proteinExistence type="predicted"/>
<evidence type="ECO:0008006" key="3">
    <source>
        <dbReference type="Google" id="ProtNLM"/>
    </source>
</evidence>
<reference evidence="1" key="2">
    <citation type="submission" date="2025-08" db="UniProtKB">
        <authorList>
            <consortium name="Ensembl"/>
        </authorList>
    </citation>
    <scope>IDENTIFICATION</scope>
</reference>
<reference evidence="1" key="3">
    <citation type="submission" date="2025-09" db="UniProtKB">
        <authorList>
            <consortium name="Ensembl"/>
        </authorList>
    </citation>
    <scope>IDENTIFICATION</scope>
</reference>
<evidence type="ECO:0000313" key="2">
    <source>
        <dbReference type="Proteomes" id="UP000472265"/>
    </source>
</evidence>
<dbReference type="InParanoid" id="A0A671UB92"/>
<dbReference type="GeneTree" id="ENSGT00940000177983"/>
<name>A0A671UB92_SPAAU</name>
<protein>
    <recommendedName>
        <fullName evidence="3">Retrotransposon gag domain-containing protein</fullName>
    </recommendedName>
</protein>
<accession>A0A671UB92</accession>
<dbReference type="Ensembl" id="ENSSAUT00010012321.1">
    <property type="protein sequence ID" value="ENSSAUP00010011576.1"/>
    <property type="gene ID" value="ENSSAUG00010005572.1"/>
</dbReference>
<sequence>MRRTYCDDDILSTLPLTDQQKAAYAEVTKAFGEHFVGKHNMIYERAKFNSRQQLQGESAENFITDVHKLAEHCKFGALKDEMIRDRIVVWQKL</sequence>
<dbReference type="PANTHER" id="PTHR33198">
    <property type="entry name" value="ANK_REP_REGION DOMAIN-CONTAINING PROTEIN-RELATED"/>
    <property type="match status" value="1"/>
</dbReference>
<reference evidence="1" key="1">
    <citation type="submission" date="2021-04" db="EMBL/GenBank/DDBJ databases">
        <authorList>
            <consortium name="Wellcome Sanger Institute Data Sharing"/>
        </authorList>
    </citation>
    <scope>NUCLEOTIDE SEQUENCE [LARGE SCALE GENOMIC DNA]</scope>
</reference>
<evidence type="ECO:0000313" key="1">
    <source>
        <dbReference type="Ensembl" id="ENSSAUP00010011576.1"/>
    </source>
</evidence>
<keyword evidence="2" id="KW-1185">Reference proteome</keyword>